<dbReference type="InterPro" id="IPR022302">
    <property type="entry name" value="Phosphoesterase_putative"/>
</dbReference>
<dbReference type="OrthoDB" id="113290at2"/>
<evidence type="ECO:0000313" key="3">
    <source>
        <dbReference type="Proteomes" id="UP000245080"/>
    </source>
</evidence>
<feature type="domain" description="Calcineurin-like phosphoesterase" evidence="1">
    <location>
        <begin position="1"/>
        <end position="224"/>
    </location>
</feature>
<sequence>MKVALMSDLHFDVNGISPEETLNQRADFLAAQGVQYVINGGDTYNSFEKTITYMERLQAALPDAKVYFIAGNHEMVHDVSYEQLESPLSDLYLHHRWIDIPGTDWRIIGNNGWYDYGFASNLVGRDFAQWKRAFWIDSSIEQPMTDPERMAIVLQQVEGDLNLAQLAHKRVLFVTHFVPDDHYIRYTSDNRFWNMANALMGSPRMGVLLRRYGTSVVLFGHMHIHPEPLKIDQTTFYDQALGYGTSRLHEWQQPDFMTEWQNRLKIIDLDKKSIKRVDEI</sequence>
<keyword evidence="3" id="KW-1185">Reference proteome</keyword>
<dbReference type="AlphaFoldDB" id="A0A2V1MXS9"/>
<name>A0A2V1MXS9_9LACO</name>
<dbReference type="InterPro" id="IPR004843">
    <property type="entry name" value="Calcineurin-like_PHP"/>
</dbReference>
<dbReference type="NCBIfam" id="TIGR03729">
    <property type="entry name" value="acc_ester"/>
    <property type="match status" value="1"/>
</dbReference>
<protein>
    <submittedName>
        <fullName evidence="2">Phosphoesterase</fullName>
    </submittedName>
</protein>
<accession>A0A2V1MXS9</accession>
<reference evidence="2 3" key="1">
    <citation type="journal article" date="2018" name="Int. J. Syst. Evol. Microbiol.">
        <title>Lactobacillus bambusae sp. nov., isolated from a traditional fermented Ma-bamboo shoots of Taiwan.</title>
        <authorList>
            <person name="Wang L.-T."/>
        </authorList>
    </citation>
    <scope>NUCLEOTIDE SEQUENCE [LARGE SCALE GENOMIC DNA]</scope>
    <source>
        <strain evidence="2 3">BS-W1</strain>
    </source>
</reference>
<organism evidence="2 3">
    <name type="scientific">Levilactobacillus bambusae</name>
    <dbReference type="NCBI Taxonomy" id="2024736"/>
    <lineage>
        <taxon>Bacteria</taxon>
        <taxon>Bacillati</taxon>
        <taxon>Bacillota</taxon>
        <taxon>Bacilli</taxon>
        <taxon>Lactobacillales</taxon>
        <taxon>Lactobacillaceae</taxon>
        <taxon>Levilactobacillus</taxon>
    </lineage>
</organism>
<dbReference type="Gene3D" id="3.60.21.10">
    <property type="match status" value="1"/>
</dbReference>
<dbReference type="SUPFAM" id="SSF56300">
    <property type="entry name" value="Metallo-dependent phosphatases"/>
    <property type="match status" value="1"/>
</dbReference>
<dbReference type="GO" id="GO:0016787">
    <property type="term" value="F:hydrolase activity"/>
    <property type="evidence" value="ECO:0007669"/>
    <property type="project" value="InterPro"/>
</dbReference>
<dbReference type="InterPro" id="IPR029052">
    <property type="entry name" value="Metallo-depent_PP-like"/>
</dbReference>
<evidence type="ECO:0000313" key="2">
    <source>
        <dbReference type="EMBL" id="PWF99347.1"/>
    </source>
</evidence>
<dbReference type="Proteomes" id="UP000245080">
    <property type="component" value="Unassembled WGS sequence"/>
</dbReference>
<comment type="caution">
    <text evidence="2">The sequence shown here is derived from an EMBL/GenBank/DDBJ whole genome shotgun (WGS) entry which is preliminary data.</text>
</comment>
<gene>
    <name evidence="2" type="ORF">DCM90_07765</name>
</gene>
<proteinExistence type="predicted"/>
<evidence type="ECO:0000259" key="1">
    <source>
        <dbReference type="Pfam" id="PF00149"/>
    </source>
</evidence>
<dbReference type="EMBL" id="QCXQ01000006">
    <property type="protein sequence ID" value="PWF99347.1"/>
    <property type="molecule type" value="Genomic_DNA"/>
</dbReference>
<dbReference type="Pfam" id="PF00149">
    <property type="entry name" value="Metallophos"/>
    <property type="match status" value="1"/>
</dbReference>
<dbReference type="RefSeq" id="WP_109250805.1">
    <property type="nucleotide sequence ID" value="NZ_QCXQ01000006.1"/>
</dbReference>